<evidence type="ECO:0000313" key="10">
    <source>
        <dbReference type="Proteomes" id="UP000241899"/>
    </source>
</evidence>
<evidence type="ECO:0000256" key="1">
    <source>
        <dbReference type="ARBA" id="ARBA00004651"/>
    </source>
</evidence>
<evidence type="ECO:0000259" key="8">
    <source>
        <dbReference type="Pfam" id="PF03458"/>
    </source>
</evidence>
<dbReference type="GO" id="GO:0005886">
    <property type="term" value="C:plasma membrane"/>
    <property type="evidence" value="ECO:0007669"/>
    <property type="project" value="UniProtKB-SubCell"/>
</dbReference>
<evidence type="ECO:0000256" key="3">
    <source>
        <dbReference type="ARBA" id="ARBA00022475"/>
    </source>
</evidence>
<gene>
    <name evidence="9" type="ORF">C5F46_10550</name>
</gene>
<dbReference type="AlphaFoldDB" id="A0A2T4JH20"/>
<protein>
    <submittedName>
        <fullName evidence="9">Trimeric intracellular cation channel family protein</fullName>
    </submittedName>
</protein>
<keyword evidence="10" id="KW-1185">Reference proteome</keyword>
<dbReference type="Pfam" id="PF03458">
    <property type="entry name" value="Gly_transporter"/>
    <property type="match status" value="2"/>
</dbReference>
<dbReference type="OrthoDB" id="9791874at2"/>
<dbReference type="PANTHER" id="PTHR30506">
    <property type="entry name" value="INNER MEMBRANE PROTEIN"/>
    <property type="match status" value="1"/>
</dbReference>
<evidence type="ECO:0000256" key="5">
    <source>
        <dbReference type="ARBA" id="ARBA00022989"/>
    </source>
</evidence>
<keyword evidence="6 7" id="KW-0472">Membrane</keyword>
<reference evidence="9 10" key="1">
    <citation type="submission" date="2018-03" db="EMBL/GenBank/DDBJ databases">
        <title>Rhodobacter veldkampii.</title>
        <authorList>
            <person name="Meyer T.E."/>
            <person name="Miller S."/>
            <person name="Lodha T."/>
            <person name="Gandham S."/>
            <person name="Chintalapati S."/>
            <person name="Chintalapati V.R."/>
        </authorList>
    </citation>
    <scope>NUCLEOTIDE SEQUENCE [LARGE SCALE GENOMIC DNA]</scope>
    <source>
        <strain evidence="9 10">DSM 11550</strain>
    </source>
</reference>
<feature type="transmembrane region" description="Helical" evidence="7">
    <location>
        <begin position="172"/>
        <end position="195"/>
    </location>
</feature>
<sequence length="211" mass="22171">MNAVDVFDYAGVALFAATGALAASRKQLDIIGFLFLAAVTGTGGGTVRDLVLGVPVFWVEQPVYIVVCTVTAIFLYFTAHLAESRYRWLLWLDAAGLAAYGVFGAYKGLAVSGSPIIAVVMGMMTGTLGGILRDVLANEPSVLIRREIYVTAALTGAAVFVAAEAAGTGLAVAASLGFAAAFVLRGCAIAFEWALPNYRSRQGRNPDDLRR</sequence>
<feature type="domain" description="Glycine transporter" evidence="8">
    <location>
        <begin position="90"/>
        <end position="163"/>
    </location>
</feature>
<feature type="transmembrane region" description="Helical" evidence="7">
    <location>
        <begin position="63"/>
        <end position="82"/>
    </location>
</feature>
<dbReference type="Proteomes" id="UP000241899">
    <property type="component" value="Unassembled WGS sequence"/>
</dbReference>
<evidence type="ECO:0000313" key="9">
    <source>
        <dbReference type="EMBL" id="PTE17209.1"/>
    </source>
</evidence>
<keyword evidence="5 7" id="KW-1133">Transmembrane helix</keyword>
<evidence type="ECO:0000256" key="7">
    <source>
        <dbReference type="SAM" id="Phobius"/>
    </source>
</evidence>
<dbReference type="PANTHER" id="PTHR30506:SF3">
    <property type="entry name" value="UPF0126 INNER MEMBRANE PROTEIN YADS-RELATED"/>
    <property type="match status" value="1"/>
</dbReference>
<comment type="subcellular location">
    <subcellularLocation>
        <location evidence="1">Cell membrane</location>
        <topology evidence="1">Multi-pass membrane protein</topology>
    </subcellularLocation>
</comment>
<dbReference type="InterPro" id="IPR005115">
    <property type="entry name" value="Gly_transporter"/>
</dbReference>
<dbReference type="EMBL" id="PZKF01000022">
    <property type="protein sequence ID" value="PTE17209.1"/>
    <property type="molecule type" value="Genomic_DNA"/>
</dbReference>
<feature type="transmembrane region" description="Helical" evidence="7">
    <location>
        <begin position="6"/>
        <end position="23"/>
    </location>
</feature>
<name>A0A2T4JH20_9RHOB</name>
<dbReference type="RefSeq" id="WP_107325315.1">
    <property type="nucleotide sequence ID" value="NZ_NHSP01000009.1"/>
</dbReference>
<keyword evidence="4 7" id="KW-0812">Transmembrane</keyword>
<comment type="similarity">
    <text evidence="2">Belongs to the UPF0126 family.</text>
</comment>
<feature type="transmembrane region" description="Helical" evidence="7">
    <location>
        <begin position="89"/>
        <end position="109"/>
    </location>
</feature>
<evidence type="ECO:0000256" key="2">
    <source>
        <dbReference type="ARBA" id="ARBA00008193"/>
    </source>
</evidence>
<feature type="transmembrane region" description="Helical" evidence="7">
    <location>
        <begin position="30"/>
        <end position="51"/>
    </location>
</feature>
<feature type="domain" description="Glycine transporter" evidence="8">
    <location>
        <begin position="6"/>
        <end position="79"/>
    </location>
</feature>
<organism evidence="9 10">
    <name type="scientific">Phaeovulum veldkampii DSM 11550</name>
    <dbReference type="NCBI Taxonomy" id="1185920"/>
    <lineage>
        <taxon>Bacteria</taxon>
        <taxon>Pseudomonadati</taxon>
        <taxon>Pseudomonadota</taxon>
        <taxon>Alphaproteobacteria</taxon>
        <taxon>Rhodobacterales</taxon>
        <taxon>Paracoccaceae</taxon>
        <taxon>Phaeovulum</taxon>
    </lineage>
</organism>
<feature type="transmembrane region" description="Helical" evidence="7">
    <location>
        <begin position="115"/>
        <end position="136"/>
    </location>
</feature>
<keyword evidence="3" id="KW-1003">Cell membrane</keyword>
<proteinExistence type="inferred from homology"/>
<evidence type="ECO:0000256" key="4">
    <source>
        <dbReference type="ARBA" id="ARBA00022692"/>
    </source>
</evidence>
<evidence type="ECO:0000256" key="6">
    <source>
        <dbReference type="ARBA" id="ARBA00023136"/>
    </source>
</evidence>
<accession>A0A2T4JH20</accession>
<comment type="caution">
    <text evidence="9">The sequence shown here is derived from an EMBL/GenBank/DDBJ whole genome shotgun (WGS) entry which is preliminary data.</text>
</comment>
<feature type="transmembrane region" description="Helical" evidence="7">
    <location>
        <begin position="148"/>
        <end position="166"/>
    </location>
</feature>